<dbReference type="RefSeq" id="WP_263126415.1">
    <property type="nucleotide sequence ID" value="NZ_CP106753.1"/>
</dbReference>
<dbReference type="Proteomes" id="UP001061302">
    <property type="component" value="Chromosome"/>
</dbReference>
<comment type="cofactor">
    <cofactor evidence="1">
        <name>FMN</name>
        <dbReference type="ChEBI" id="CHEBI:58210"/>
    </cofactor>
</comment>
<feature type="domain" description="Flavin reductase like" evidence="4">
    <location>
        <begin position="14"/>
        <end position="160"/>
    </location>
</feature>
<name>A0ABY6DTC7_9NEIS</name>
<gene>
    <name evidence="5" type="ORF">N8I74_08260</name>
</gene>
<dbReference type="Gene3D" id="2.30.110.10">
    <property type="entry name" value="Electron Transport, Fmn-binding Protein, Chain A"/>
    <property type="match status" value="1"/>
</dbReference>
<accession>A0ABY6DTC7</accession>
<sequence>MQDFAPVALDKAAILLNHGPVTLVTSAHGDARNVMAASWAMPLDFMPPKVAVVIDARTYTRRLIESSGEFALNVPARALAAATLAVGSVSGAQEDKFATQRLATFAASRIAVPLLEGCIAWLECRVLPEPHNQQRYDLFLAEVVAAWADPAVFSAGRWQFGDDDALRSMHYVAGGWFFATGEAFSVNDDEP</sequence>
<dbReference type="InterPro" id="IPR052174">
    <property type="entry name" value="Flavoredoxin"/>
</dbReference>
<protein>
    <submittedName>
        <fullName evidence="5">Flavin reductase family protein</fullName>
    </submittedName>
</protein>
<keyword evidence="6" id="KW-1185">Reference proteome</keyword>
<comment type="similarity">
    <text evidence="3">Belongs to the flavoredoxin family.</text>
</comment>
<dbReference type="InterPro" id="IPR002563">
    <property type="entry name" value="Flavin_Rdtase-like_dom"/>
</dbReference>
<organism evidence="5 6">
    <name type="scientific">Chitiniphilus purpureus</name>
    <dbReference type="NCBI Taxonomy" id="2981137"/>
    <lineage>
        <taxon>Bacteria</taxon>
        <taxon>Pseudomonadati</taxon>
        <taxon>Pseudomonadota</taxon>
        <taxon>Betaproteobacteria</taxon>
        <taxon>Neisseriales</taxon>
        <taxon>Chitinibacteraceae</taxon>
        <taxon>Chitiniphilus</taxon>
    </lineage>
</organism>
<evidence type="ECO:0000313" key="5">
    <source>
        <dbReference type="EMBL" id="UXY16988.1"/>
    </source>
</evidence>
<dbReference type="EMBL" id="CP106753">
    <property type="protein sequence ID" value="UXY16988.1"/>
    <property type="molecule type" value="Genomic_DNA"/>
</dbReference>
<dbReference type="SUPFAM" id="SSF50475">
    <property type="entry name" value="FMN-binding split barrel"/>
    <property type="match status" value="1"/>
</dbReference>
<dbReference type="PANTHER" id="PTHR43567">
    <property type="entry name" value="FLAVOREDOXIN-RELATED-RELATED"/>
    <property type="match status" value="1"/>
</dbReference>
<evidence type="ECO:0000256" key="3">
    <source>
        <dbReference type="ARBA" id="ARBA00038054"/>
    </source>
</evidence>
<reference evidence="5" key="1">
    <citation type="submission" date="2022-10" db="EMBL/GenBank/DDBJ databases">
        <title>Chitiniphilus purpureus sp. nov., a novel chitin-degrading bacterium isolated from crawfish pond sediment.</title>
        <authorList>
            <person name="Li K."/>
        </authorList>
    </citation>
    <scope>NUCLEOTIDE SEQUENCE</scope>
    <source>
        <strain evidence="5">CD1</strain>
    </source>
</reference>
<proteinExistence type="inferred from homology"/>
<evidence type="ECO:0000313" key="6">
    <source>
        <dbReference type="Proteomes" id="UP001061302"/>
    </source>
</evidence>
<evidence type="ECO:0000259" key="4">
    <source>
        <dbReference type="SMART" id="SM00903"/>
    </source>
</evidence>
<dbReference type="InterPro" id="IPR012349">
    <property type="entry name" value="Split_barrel_FMN-bd"/>
</dbReference>
<evidence type="ECO:0000256" key="2">
    <source>
        <dbReference type="ARBA" id="ARBA00022630"/>
    </source>
</evidence>
<keyword evidence="2" id="KW-0285">Flavoprotein</keyword>
<dbReference type="PANTHER" id="PTHR43567:SF1">
    <property type="entry name" value="FLAVOREDOXIN"/>
    <property type="match status" value="1"/>
</dbReference>
<dbReference type="SMART" id="SM00903">
    <property type="entry name" value="Flavin_Reduct"/>
    <property type="match status" value="1"/>
</dbReference>
<evidence type="ECO:0000256" key="1">
    <source>
        <dbReference type="ARBA" id="ARBA00001917"/>
    </source>
</evidence>
<dbReference type="Pfam" id="PF01613">
    <property type="entry name" value="Flavin_Reduct"/>
    <property type="match status" value="1"/>
</dbReference>